<evidence type="ECO:0000256" key="4">
    <source>
        <dbReference type="ARBA" id="ARBA00019403"/>
    </source>
</evidence>
<dbReference type="SMART" id="SM00986">
    <property type="entry name" value="UDG"/>
    <property type="match status" value="1"/>
</dbReference>
<evidence type="ECO:0000256" key="10">
    <source>
        <dbReference type="ARBA" id="ARBA00023014"/>
    </source>
</evidence>
<comment type="similarity">
    <text evidence="2">Belongs to the uracil-DNA glycosylase (UDG) superfamily. Type 4 (UDGa) family.</text>
</comment>
<evidence type="ECO:0000256" key="11">
    <source>
        <dbReference type="ARBA" id="ARBA00023204"/>
    </source>
</evidence>
<proteinExistence type="inferred from homology"/>
<organism evidence="13 14">
    <name type="scientific">Candidatus Peribacter riflensis</name>
    <dbReference type="NCBI Taxonomy" id="1735162"/>
    <lineage>
        <taxon>Bacteria</taxon>
        <taxon>Candidatus Peregrinibacteriota</taxon>
        <taxon>Candidatus Peribacteria</taxon>
        <taxon>Candidatus Peribacterales</taxon>
        <taxon>Candidatus Peribacteraceae</taxon>
        <taxon>Candidatus Peribacter</taxon>
    </lineage>
</organism>
<dbReference type="SMART" id="SM00987">
    <property type="entry name" value="UreE_C"/>
    <property type="match status" value="1"/>
</dbReference>
<evidence type="ECO:0000256" key="7">
    <source>
        <dbReference type="ARBA" id="ARBA00022763"/>
    </source>
</evidence>
<evidence type="ECO:0000259" key="12">
    <source>
        <dbReference type="SMART" id="SM00986"/>
    </source>
</evidence>
<feature type="domain" description="Uracil-DNA glycosylase-like" evidence="12">
    <location>
        <begin position="31"/>
        <end position="177"/>
    </location>
</feature>
<keyword evidence="10" id="KW-0411">Iron-sulfur</keyword>
<keyword evidence="9" id="KW-0408">Iron</keyword>
<evidence type="ECO:0000313" key="13">
    <source>
        <dbReference type="EMBL" id="ALM12914.1"/>
    </source>
</evidence>
<accession>A0A0S1SGJ8</accession>
<dbReference type="AlphaFoldDB" id="A0A0S1SK76"/>
<dbReference type="KEGG" id="prf:PeribacterA2_0213"/>
<sequence>MAGMELTLPLLQEKLKAWKGCPLHETANPVLGEGNPQAEVMFIGEAPGEQEDKLGRPFVGPAGKFLDELLMSIGLKRADVYISNVVKYRPPANRDPTDDEKAQCMPWLKMEMALIKPKVIVPLGRHALGHFFQKLSITAAHGKPQKLTDDVTVFPIYHPAAALHNGNLREALFEDFRALGLFLETTKKNNELGIKNNELGIKNDEKEVILTS</sequence>
<dbReference type="Pfam" id="PF03167">
    <property type="entry name" value="UDG"/>
    <property type="match status" value="1"/>
</dbReference>
<dbReference type="InterPro" id="IPR005122">
    <property type="entry name" value="Uracil-DNA_glycosylase-like"/>
</dbReference>
<dbReference type="EC" id="3.2.2.27" evidence="3"/>
<evidence type="ECO:0000256" key="6">
    <source>
        <dbReference type="ARBA" id="ARBA00022723"/>
    </source>
</evidence>
<dbReference type="GO" id="GO:0004844">
    <property type="term" value="F:uracil DNA N-glycosylase activity"/>
    <property type="evidence" value="ECO:0007669"/>
    <property type="project" value="UniProtKB-EC"/>
</dbReference>
<dbReference type="GO" id="GO:0051539">
    <property type="term" value="F:4 iron, 4 sulfur cluster binding"/>
    <property type="evidence" value="ECO:0007669"/>
    <property type="project" value="UniProtKB-KW"/>
</dbReference>
<evidence type="ECO:0000256" key="3">
    <source>
        <dbReference type="ARBA" id="ARBA00012030"/>
    </source>
</evidence>
<gene>
    <name evidence="13" type="ORF">PeribacterD1_0213</name>
</gene>
<dbReference type="GO" id="GO:0046872">
    <property type="term" value="F:metal ion binding"/>
    <property type="evidence" value="ECO:0007669"/>
    <property type="project" value="UniProtKB-KW"/>
</dbReference>
<evidence type="ECO:0000256" key="5">
    <source>
        <dbReference type="ARBA" id="ARBA00022485"/>
    </source>
</evidence>
<accession>A0A0S1SKJ4</accession>
<keyword evidence="8" id="KW-0378">Hydrolase</keyword>
<evidence type="ECO:0000256" key="2">
    <source>
        <dbReference type="ARBA" id="ARBA00006521"/>
    </source>
</evidence>
<accession>A0A0S1SUA0</accession>
<evidence type="ECO:0000256" key="1">
    <source>
        <dbReference type="ARBA" id="ARBA00001400"/>
    </source>
</evidence>
<evidence type="ECO:0000313" key="14">
    <source>
        <dbReference type="Proteomes" id="UP000069135"/>
    </source>
</evidence>
<dbReference type="InterPro" id="IPR051536">
    <property type="entry name" value="UDG_Type-4/5"/>
</dbReference>
<reference evidence="13 14" key="2">
    <citation type="journal article" date="2016" name="PeerJ">
        <title>Analysis of five complete genome sequences for members of the class Peribacteria in the recently recognized Peregrinibacteria bacterial phylum.</title>
        <authorList>
            <person name="Anantharaman K."/>
            <person name="Brown C.T."/>
            <person name="Burstein D."/>
            <person name="Castelle C.J."/>
            <person name="Probst A.J."/>
            <person name="Thomas B.C."/>
            <person name="Williams K.H."/>
            <person name="Banfield J.F."/>
        </authorList>
    </citation>
    <scope>NUCLEOTIDE SEQUENCE [LARGE SCALE GENOMIC DNA]</scope>
    <source>
        <strain evidence="13">RIFOXYD1_FULL_PER-ii_59_16</strain>
    </source>
</reference>
<dbReference type="CDD" id="cd10030">
    <property type="entry name" value="UDG-F4_TTUDGA_SPO1dp_like"/>
    <property type="match status" value="1"/>
</dbReference>
<keyword evidence="5" id="KW-0004">4Fe-4S</keyword>
<name>A0A0S1SK76_9BACT</name>
<keyword evidence="11" id="KW-0234">DNA repair</keyword>
<dbReference type="EMBL" id="CP013065">
    <property type="protein sequence ID" value="ALM12914.1"/>
    <property type="molecule type" value="Genomic_DNA"/>
</dbReference>
<dbReference type="SUPFAM" id="SSF52141">
    <property type="entry name" value="Uracil-DNA glycosylase-like"/>
    <property type="match status" value="1"/>
</dbReference>
<dbReference type="STRING" id="1735162.PeribacterB2_0213"/>
<comment type="catalytic activity">
    <reaction evidence="1">
        <text>Hydrolyzes single-stranded DNA or mismatched double-stranded DNA and polynucleotides, releasing free uracil.</text>
        <dbReference type="EC" id="3.2.2.27"/>
    </reaction>
</comment>
<dbReference type="GO" id="GO:0006281">
    <property type="term" value="P:DNA repair"/>
    <property type="evidence" value="ECO:0007669"/>
    <property type="project" value="UniProtKB-KW"/>
</dbReference>
<reference evidence="14" key="1">
    <citation type="submission" date="2015-10" db="EMBL/GenBank/DDBJ databases">
        <title>Analysis of five complete genome sequences for members of the class Peribacteria in the recently recognized Peregrinibacteria bacterial phylum.</title>
        <authorList>
            <person name="Anantharaman K."/>
            <person name="Brown C.T."/>
            <person name="Burstein D."/>
            <person name="Castelle C.J."/>
            <person name="Probst A.J."/>
            <person name="Thomas B.C."/>
            <person name="Williams K.H."/>
            <person name="Banfield J.F."/>
        </authorList>
    </citation>
    <scope>NUCLEOTIDE SEQUENCE [LARGE SCALE GENOMIC DNA]</scope>
</reference>
<dbReference type="PANTHER" id="PTHR33693">
    <property type="entry name" value="TYPE-5 URACIL-DNA GLYCOSYLASE"/>
    <property type="match status" value="1"/>
</dbReference>
<evidence type="ECO:0000256" key="8">
    <source>
        <dbReference type="ARBA" id="ARBA00022801"/>
    </source>
</evidence>
<accession>A0A0S1SPR8</accession>
<dbReference type="InterPro" id="IPR005273">
    <property type="entry name" value="Ura-DNA_glyco_family4"/>
</dbReference>
<dbReference type="PANTHER" id="PTHR33693:SF1">
    <property type="entry name" value="TYPE-4 URACIL-DNA GLYCOSYLASE"/>
    <property type="match status" value="1"/>
</dbReference>
<dbReference type="Gene3D" id="3.40.470.10">
    <property type="entry name" value="Uracil-DNA glycosylase-like domain"/>
    <property type="match status" value="1"/>
</dbReference>
<protein>
    <recommendedName>
        <fullName evidence="4">Type-4 uracil-DNA glycosylase</fullName>
        <ecNumber evidence="3">3.2.2.27</ecNumber>
    </recommendedName>
</protein>
<dbReference type="NCBIfam" id="TIGR00758">
    <property type="entry name" value="UDG_fam4"/>
    <property type="match status" value="1"/>
</dbReference>
<keyword evidence="7" id="KW-0227">DNA damage</keyword>
<keyword evidence="6" id="KW-0479">Metal-binding</keyword>
<dbReference type="InterPro" id="IPR036895">
    <property type="entry name" value="Uracil-DNA_glycosylase-like_sf"/>
</dbReference>
<dbReference type="Proteomes" id="UP000069135">
    <property type="component" value="Chromosome"/>
</dbReference>
<evidence type="ECO:0000256" key="9">
    <source>
        <dbReference type="ARBA" id="ARBA00023004"/>
    </source>
</evidence>
<dbReference type="PATRIC" id="fig|1735161.3.peg.214"/>
<accession>A0A0S1SK76</accession>